<gene>
    <name evidence="3" type="ORF">CLBCK_40490</name>
</gene>
<keyword evidence="1" id="KW-0677">Repeat</keyword>
<dbReference type="SUPFAM" id="SSF69360">
    <property type="entry name" value="Cell wall binding repeat"/>
    <property type="match status" value="1"/>
</dbReference>
<dbReference type="InterPro" id="IPR018337">
    <property type="entry name" value="Cell_wall/Cho-bd_repeat"/>
</dbReference>
<keyword evidence="2" id="KW-0732">Signal</keyword>
<dbReference type="Gene3D" id="2.10.270.10">
    <property type="entry name" value="Cholin Binding"/>
    <property type="match status" value="1"/>
</dbReference>
<evidence type="ECO:0000313" key="3">
    <source>
        <dbReference type="EMBL" id="OOM58471.1"/>
    </source>
</evidence>
<name>A0A1S8RZ25_CLOBE</name>
<protein>
    <submittedName>
        <fullName evidence="3">Uncharacterized protein</fullName>
    </submittedName>
</protein>
<sequence>MKKIKLRKIITSTLVLALILALKPVGANADTYEEYMTGYKIDNNHQIRFLKQDETYARSEWIHKVGYSPTWGKYDLWNYFGDDCLRKEEWFNVDGKWYYEVPYYEGDSGYLGGIAVNREIDGCFLGSDGAMIENSWGTDINRYWYYAGPDGKILKNTITPDGYKVDKDGRWIR</sequence>
<organism evidence="3 4">
    <name type="scientific">Clostridium beijerinckii</name>
    <name type="common">Clostridium MP</name>
    <dbReference type="NCBI Taxonomy" id="1520"/>
    <lineage>
        <taxon>Bacteria</taxon>
        <taxon>Bacillati</taxon>
        <taxon>Bacillota</taxon>
        <taxon>Clostridia</taxon>
        <taxon>Eubacteriales</taxon>
        <taxon>Clostridiaceae</taxon>
        <taxon>Clostridium</taxon>
    </lineage>
</organism>
<dbReference type="EMBL" id="LZZI01000103">
    <property type="protein sequence ID" value="OOM58471.1"/>
    <property type="molecule type" value="Genomic_DNA"/>
</dbReference>
<proteinExistence type="predicted"/>
<evidence type="ECO:0000256" key="1">
    <source>
        <dbReference type="ARBA" id="ARBA00022737"/>
    </source>
</evidence>
<evidence type="ECO:0000256" key="2">
    <source>
        <dbReference type="SAM" id="SignalP"/>
    </source>
</evidence>
<feature type="signal peptide" evidence="2">
    <location>
        <begin position="1"/>
        <end position="29"/>
    </location>
</feature>
<evidence type="ECO:0000313" key="4">
    <source>
        <dbReference type="Proteomes" id="UP000190973"/>
    </source>
</evidence>
<accession>A0A1S8RZ25</accession>
<dbReference type="Proteomes" id="UP000190973">
    <property type="component" value="Unassembled WGS sequence"/>
</dbReference>
<dbReference type="AlphaFoldDB" id="A0A1S8RZ25"/>
<comment type="caution">
    <text evidence="3">The sequence shown here is derived from an EMBL/GenBank/DDBJ whole genome shotgun (WGS) entry which is preliminary data.</text>
</comment>
<dbReference type="RefSeq" id="WP_077840336.1">
    <property type="nucleotide sequence ID" value="NZ_JABTAE010000001.1"/>
</dbReference>
<reference evidence="3 4" key="1">
    <citation type="submission" date="2016-05" db="EMBL/GenBank/DDBJ databases">
        <title>Microbial solvent formation.</title>
        <authorList>
            <person name="Poehlein A."/>
            <person name="Montoya Solano J.D."/>
            <person name="Flitsch S."/>
            <person name="Krabben P."/>
            <person name="Duerre P."/>
            <person name="Daniel R."/>
        </authorList>
    </citation>
    <scope>NUCLEOTIDE SEQUENCE [LARGE SCALE GENOMIC DNA]</scope>
    <source>
        <strain evidence="3 4">DSM 53</strain>
    </source>
</reference>
<feature type="chain" id="PRO_5012752096" evidence="2">
    <location>
        <begin position="30"/>
        <end position="173"/>
    </location>
</feature>
<dbReference type="Pfam" id="PF19085">
    <property type="entry name" value="Choline_bind_2"/>
    <property type="match status" value="1"/>
</dbReference>